<dbReference type="InterPro" id="IPR017853">
    <property type="entry name" value="GH"/>
</dbReference>
<dbReference type="OrthoDB" id="43654at2759"/>
<keyword evidence="3" id="KW-1185">Reference proteome</keyword>
<evidence type="ECO:0000313" key="2">
    <source>
        <dbReference type="EMBL" id="KAF2452317.1"/>
    </source>
</evidence>
<feature type="non-terminal residue" evidence="2">
    <location>
        <position position="97"/>
    </location>
</feature>
<dbReference type="InterPro" id="IPR024655">
    <property type="entry name" value="Asl1_glyco_hydro_catalytic"/>
</dbReference>
<dbReference type="SUPFAM" id="SSF51445">
    <property type="entry name" value="(Trans)glycosidases"/>
    <property type="match status" value="1"/>
</dbReference>
<dbReference type="GO" id="GO:0009277">
    <property type="term" value="C:fungal-type cell wall"/>
    <property type="evidence" value="ECO:0007669"/>
    <property type="project" value="TreeGrafter"/>
</dbReference>
<gene>
    <name evidence="2" type="ORF">BDY21DRAFT_261648</name>
</gene>
<proteinExistence type="predicted"/>
<accession>A0A6A6NLF4</accession>
<dbReference type="Gene3D" id="3.20.20.80">
    <property type="entry name" value="Glycosidases"/>
    <property type="match status" value="1"/>
</dbReference>
<feature type="domain" description="Asl1-like glycosyl hydrolase catalytic" evidence="1">
    <location>
        <begin position="1"/>
        <end position="97"/>
    </location>
</feature>
<feature type="non-terminal residue" evidence="2">
    <location>
        <position position="1"/>
    </location>
</feature>
<dbReference type="AlphaFoldDB" id="A0A6A6NLF4"/>
<name>A0A6A6NLF4_9PEZI</name>
<dbReference type="PANTHER" id="PTHR34154:SF3">
    <property type="entry name" value="ALKALI-SENSITIVE LINKAGE PROTEIN 1"/>
    <property type="match status" value="1"/>
</dbReference>
<dbReference type="InterPro" id="IPR053183">
    <property type="entry name" value="ASL1"/>
</dbReference>
<dbReference type="GO" id="GO:0071966">
    <property type="term" value="P:fungal-type cell wall polysaccharide metabolic process"/>
    <property type="evidence" value="ECO:0007669"/>
    <property type="project" value="TreeGrafter"/>
</dbReference>
<organism evidence="2 3">
    <name type="scientific">Lineolata rhizophorae</name>
    <dbReference type="NCBI Taxonomy" id="578093"/>
    <lineage>
        <taxon>Eukaryota</taxon>
        <taxon>Fungi</taxon>
        <taxon>Dikarya</taxon>
        <taxon>Ascomycota</taxon>
        <taxon>Pezizomycotina</taxon>
        <taxon>Dothideomycetes</taxon>
        <taxon>Dothideomycetes incertae sedis</taxon>
        <taxon>Lineolatales</taxon>
        <taxon>Lineolataceae</taxon>
        <taxon>Lineolata</taxon>
    </lineage>
</organism>
<evidence type="ECO:0000259" key="1">
    <source>
        <dbReference type="Pfam" id="PF11790"/>
    </source>
</evidence>
<dbReference type="Pfam" id="PF11790">
    <property type="entry name" value="Glyco_hydro_cc"/>
    <property type="match status" value="1"/>
</dbReference>
<dbReference type="Proteomes" id="UP000799766">
    <property type="component" value="Unassembled WGS sequence"/>
</dbReference>
<dbReference type="PANTHER" id="PTHR34154">
    <property type="entry name" value="ALKALI-SENSITIVE LINKAGE PROTEIN 1"/>
    <property type="match status" value="1"/>
</dbReference>
<evidence type="ECO:0000313" key="3">
    <source>
        <dbReference type="Proteomes" id="UP000799766"/>
    </source>
</evidence>
<reference evidence="2" key="1">
    <citation type="journal article" date="2020" name="Stud. Mycol.">
        <title>101 Dothideomycetes genomes: a test case for predicting lifestyles and emergence of pathogens.</title>
        <authorList>
            <person name="Haridas S."/>
            <person name="Albert R."/>
            <person name="Binder M."/>
            <person name="Bloem J."/>
            <person name="Labutti K."/>
            <person name="Salamov A."/>
            <person name="Andreopoulos B."/>
            <person name="Baker S."/>
            <person name="Barry K."/>
            <person name="Bills G."/>
            <person name="Bluhm B."/>
            <person name="Cannon C."/>
            <person name="Castanera R."/>
            <person name="Culley D."/>
            <person name="Daum C."/>
            <person name="Ezra D."/>
            <person name="Gonzalez J."/>
            <person name="Henrissat B."/>
            <person name="Kuo A."/>
            <person name="Liang C."/>
            <person name="Lipzen A."/>
            <person name="Lutzoni F."/>
            <person name="Magnuson J."/>
            <person name="Mondo S."/>
            <person name="Nolan M."/>
            <person name="Ohm R."/>
            <person name="Pangilinan J."/>
            <person name="Park H.-J."/>
            <person name="Ramirez L."/>
            <person name="Alfaro M."/>
            <person name="Sun H."/>
            <person name="Tritt A."/>
            <person name="Yoshinaga Y."/>
            <person name="Zwiers L.-H."/>
            <person name="Turgeon B."/>
            <person name="Goodwin S."/>
            <person name="Spatafora J."/>
            <person name="Crous P."/>
            <person name="Grigoriev I."/>
        </authorList>
    </citation>
    <scope>NUCLEOTIDE SEQUENCE</scope>
    <source>
        <strain evidence="2">ATCC 16933</strain>
    </source>
</reference>
<dbReference type="EMBL" id="MU001712">
    <property type="protein sequence ID" value="KAF2452317.1"/>
    <property type="molecule type" value="Genomic_DNA"/>
</dbReference>
<protein>
    <recommendedName>
        <fullName evidence="1">Asl1-like glycosyl hydrolase catalytic domain-containing protein</fullName>
    </recommendedName>
</protein>
<sequence>LVGPACASDEAGSKWLAEFMHLVASDPPDYIGVHYYGTDADAAIKYLEAVHEKYPSKPLVVSEIASISRDKKEVYAFTAEVANWMDDRPWIFEYGFF</sequence>